<evidence type="ECO:0000256" key="1">
    <source>
        <dbReference type="SAM" id="MobiDB-lite"/>
    </source>
</evidence>
<feature type="region of interest" description="Disordered" evidence="1">
    <location>
        <begin position="1"/>
        <end position="22"/>
    </location>
</feature>
<protein>
    <recommendedName>
        <fullName evidence="2">SGNH domain-containing protein</fullName>
    </recommendedName>
</protein>
<keyword evidence="4" id="KW-1185">Reference proteome</keyword>
<dbReference type="AlphaFoldDB" id="A0A5C5RJJ2"/>
<dbReference type="Pfam" id="PF19040">
    <property type="entry name" value="SGNH"/>
    <property type="match status" value="1"/>
</dbReference>
<reference evidence="3 4" key="1">
    <citation type="submission" date="2019-06" db="EMBL/GenBank/DDBJ databases">
        <title>Tsukamurella conjunctivitidis sp. nov., Tsukamurella assacharolytica sp. nov. and Tsukamurella sputae sp. nov. isolated from patients with conjunctivitis, bacteraemia (lymphoma) and respiratory infection (sputum) in Hong Kong.</title>
        <authorList>
            <person name="Teng J.L.L."/>
            <person name="Lee H.H."/>
            <person name="Fong J.Y.H."/>
            <person name="Fok K.M.N."/>
            <person name="Lau S.K.P."/>
            <person name="Woo P.C.Y."/>
        </authorList>
    </citation>
    <scope>NUCLEOTIDE SEQUENCE [LARGE SCALE GENOMIC DNA]</scope>
    <source>
        <strain evidence="3 4">HKU72</strain>
    </source>
</reference>
<dbReference type="OrthoDB" id="3404679at2"/>
<dbReference type="InterPro" id="IPR043968">
    <property type="entry name" value="SGNH"/>
</dbReference>
<dbReference type="EMBL" id="VIGX01000075">
    <property type="protein sequence ID" value="TWS23169.1"/>
    <property type="molecule type" value="Genomic_DNA"/>
</dbReference>
<dbReference type="Proteomes" id="UP000319375">
    <property type="component" value="Unassembled WGS sequence"/>
</dbReference>
<feature type="compositionally biased region" description="Basic and acidic residues" evidence="1">
    <location>
        <begin position="1"/>
        <end position="18"/>
    </location>
</feature>
<evidence type="ECO:0000313" key="4">
    <source>
        <dbReference type="Proteomes" id="UP000319375"/>
    </source>
</evidence>
<gene>
    <name evidence="3" type="ORF">FK530_24430</name>
</gene>
<organism evidence="3 4">
    <name type="scientific">Tsukamurella conjunctivitidis</name>
    <dbReference type="NCBI Taxonomy" id="2592068"/>
    <lineage>
        <taxon>Bacteria</taxon>
        <taxon>Bacillati</taxon>
        <taxon>Actinomycetota</taxon>
        <taxon>Actinomycetes</taxon>
        <taxon>Mycobacteriales</taxon>
        <taxon>Tsukamurellaceae</taxon>
        <taxon>Tsukamurella</taxon>
    </lineage>
</organism>
<name>A0A5C5RJJ2_9ACTN</name>
<accession>A0A5C5RJJ2</accession>
<sequence>MRDNLRSEHNLYECSSERDPDEPFGGCLLNRATYFADVNPAQSLTDIEGFHLIDMMDAYCTDTVCPTIIGNIHVYIDANHLTQMYSTSVAPFFSQRVRDELGIR</sequence>
<comment type="caution">
    <text evidence="3">The sequence shown here is derived from an EMBL/GenBank/DDBJ whole genome shotgun (WGS) entry which is preliminary data.</text>
</comment>
<evidence type="ECO:0000313" key="3">
    <source>
        <dbReference type="EMBL" id="TWS23169.1"/>
    </source>
</evidence>
<evidence type="ECO:0000259" key="2">
    <source>
        <dbReference type="Pfam" id="PF19040"/>
    </source>
</evidence>
<feature type="domain" description="SGNH" evidence="2">
    <location>
        <begin position="21"/>
        <end position="94"/>
    </location>
</feature>
<proteinExistence type="predicted"/>